<dbReference type="RefSeq" id="WP_168888556.1">
    <property type="nucleotide sequence ID" value="NZ_JABAHY010000021.1"/>
</dbReference>
<organism evidence="2 3">
    <name type="scientific">Nesterenkonia sedimenti</name>
    <dbReference type="NCBI Taxonomy" id="1463632"/>
    <lineage>
        <taxon>Bacteria</taxon>
        <taxon>Bacillati</taxon>
        <taxon>Actinomycetota</taxon>
        <taxon>Actinomycetes</taxon>
        <taxon>Micrococcales</taxon>
        <taxon>Micrococcaceae</taxon>
        <taxon>Nesterenkonia</taxon>
    </lineage>
</organism>
<keyword evidence="1" id="KW-0472">Membrane</keyword>
<evidence type="ECO:0000313" key="2">
    <source>
        <dbReference type="EMBL" id="NLS11071.1"/>
    </source>
</evidence>
<keyword evidence="1" id="KW-0812">Transmembrane</keyword>
<keyword evidence="1" id="KW-1133">Transmembrane helix</keyword>
<keyword evidence="3" id="KW-1185">Reference proteome</keyword>
<reference evidence="2 3" key="1">
    <citation type="submission" date="2020-04" db="EMBL/GenBank/DDBJ databases">
        <title>Nesterenkonia sp. nov., isolated from marine sediment.</title>
        <authorList>
            <person name="Zhang G."/>
        </authorList>
    </citation>
    <scope>NUCLEOTIDE SEQUENCE [LARGE SCALE GENOMIC DNA]</scope>
    <source>
        <strain evidence="2 3">MY13</strain>
    </source>
</reference>
<proteinExistence type="predicted"/>
<feature type="transmembrane region" description="Helical" evidence="1">
    <location>
        <begin position="79"/>
        <end position="97"/>
    </location>
</feature>
<name>A0A7X8TM44_9MICC</name>
<evidence type="ECO:0000256" key="1">
    <source>
        <dbReference type="SAM" id="Phobius"/>
    </source>
</evidence>
<accession>A0A7X8TM44</accession>
<dbReference type="AlphaFoldDB" id="A0A7X8TM44"/>
<gene>
    <name evidence="2" type="ORF">HGQ17_13915</name>
</gene>
<dbReference type="Proteomes" id="UP000523139">
    <property type="component" value="Unassembled WGS sequence"/>
</dbReference>
<feature type="transmembrane region" description="Helical" evidence="1">
    <location>
        <begin position="33"/>
        <end position="52"/>
    </location>
</feature>
<sequence>MDSIMAPVTGILLLSLGIASGFASDWPPAVGEIMLAVGGVVTLPAVLGKRWADEDHPRGDSRSNTTQVQATFWHQHRELITYLTAALAVFGAGLMLSESIAETWL</sequence>
<dbReference type="EMBL" id="JABAHY010000021">
    <property type="protein sequence ID" value="NLS11071.1"/>
    <property type="molecule type" value="Genomic_DNA"/>
</dbReference>
<protein>
    <submittedName>
        <fullName evidence="2">Uncharacterized protein</fullName>
    </submittedName>
</protein>
<comment type="caution">
    <text evidence="2">The sequence shown here is derived from an EMBL/GenBank/DDBJ whole genome shotgun (WGS) entry which is preliminary data.</text>
</comment>
<evidence type="ECO:0000313" key="3">
    <source>
        <dbReference type="Proteomes" id="UP000523139"/>
    </source>
</evidence>